<feature type="domain" description="DUF218" evidence="2">
    <location>
        <begin position="77"/>
        <end position="240"/>
    </location>
</feature>
<dbReference type="Gene3D" id="3.40.50.620">
    <property type="entry name" value="HUPs"/>
    <property type="match status" value="1"/>
</dbReference>
<sequence>METLSFVLKSLALPPVINTLLILAGLALGARRLIGGLFIILGLASLLLLATPWASHALRQGLEPTPLPGPASLRGSQAIVILGGGRDYSAPEFGWGDAPTNATWRRLAYGAHLHRGSGLPILVSGGRAHDEHSAEASLMAAALREVFDVPVRWLEGESRNTAENARFSAAMLAGANIKRVALVSQAWHLPRASAEFEKAGLTVSAAPTEFASAPPPGLHGWMPRAYHLHQSTRALHEWLGRGVLWVRDALLARHRPSGDG</sequence>
<reference evidence="4" key="1">
    <citation type="journal article" date="2019" name="Int. J. Syst. Evol. Microbiol.">
        <title>The Global Catalogue of Microorganisms (GCM) 10K type strain sequencing project: providing services to taxonomists for standard genome sequencing and annotation.</title>
        <authorList>
            <consortium name="The Broad Institute Genomics Platform"/>
            <consortium name="The Broad Institute Genome Sequencing Center for Infectious Disease"/>
            <person name="Wu L."/>
            <person name="Ma J."/>
        </authorList>
    </citation>
    <scope>NUCLEOTIDE SEQUENCE [LARGE SCALE GENOMIC DNA]</scope>
    <source>
        <strain evidence="4">KCTC 52660</strain>
    </source>
</reference>
<dbReference type="InterPro" id="IPR051599">
    <property type="entry name" value="Cell_Envelope_Assoc"/>
</dbReference>
<dbReference type="Proteomes" id="UP001595386">
    <property type="component" value="Unassembled WGS sequence"/>
</dbReference>
<dbReference type="PANTHER" id="PTHR30336">
    <property type="entry name" value="INNER MEMBRANE PROTEIN, PROBABLE PERMEASE"/>
    <property type="match status" value="1"/>
</dbReference>
<evidence type="ECO:0000259" key="2">
    <source>
        <dbReference type="Pfam" id="PF02698"/>
    </source>
</evidence>
<dbReference type="Pfam" id="PF02698">
    <property type="entry name" value="DUF218"/>
    <property type="match status" value="1"/>
</dbReference>
<evidence type="ECO:0000256" key="1">
    <source>
        <dbReference type="SAM" id="Phobius"/>
    </source>
</evidence>
<proteinExistence type="predicted"/>
<keyword evidence="1" id="KW-0472">Membrane</keyword>
<name>A0ABV7B3U6_9GAMM</name>
<feature type="transmembrane region" description="Helical" evidence="1">
    <location>
        <begin position="6"/>
        <end position="26"/>
    </location>
</feature>
<dbReference type="InterPro" id="IPR003848">
    <property type="entry name" value="DUF218"/>
</dbReference>
<comment type="caution">
    <text evidence="3">The sequence shown here is derived from an EMBL/GenBank/DDBJ whole genome shotgun (WGS) entry which is preliminary data.</text>
</comment>
<evidence type="ECO:0000313" key="4">
    <source>
        <dbReference type="Proteomes" id="UP001595386"/>
    </source>
</evidence>
<dbReference type="PANTHER" id="PTHR30336:SF4">
    <property type="entry name" value="ENVELOPE BIOGENESIS FACTOR ELYC"/>
    <property type="match status" value="1"/>
</dbReference>
<organism evidence="3 4">
    <name type="scientific">Halomonas tibetensis</name>
    <dbReference type="NCBI Taxonomy" id="2259590"/>
    <lineage>
        <taxon>Bacteria</taxon>
        <taxon>Pseudomonadati</taxon>
        <taxon>Pseudomonadota</taxon>
        <taxon>Gammaproteobacteria</taxon>
        <taxon>Oceanospirillales</taxon>
        <taxon>Halomonadaceae</taxon>
        <taxon>Halomonas</taxon>
    </lineage>
</organism>
<dbReference type="CDD" id="cd06259">
    <property type="entry name" value="YdcF-like"/>
    <property type="match status" value="1"/>
</dbReference>
<dbReference type="RefSeq" id="WP_379756237.1">
    <property type="nucleotide sequence ID" value="NZ_JBHRSQ010000008.1"/>
</dbReference>
<accession>A0ABV7B3U6</accession>
<dbReference type="EMBL" id="JBHRSQ010000008">
    <property type="protein sequence ID" value="MFC2991616.1"/>
    <property type="molecule type" value="Genomic_DNA"/>
</dbReference>
<keyword evidence="1" id="KW-0812">Transmembrane</keyword>
<dbReference type="InterPro" id="IPR014729">
    <property type="entry name" value="Rossmann-like_a/b/a_fold"/>
</dbReference>
<keyword evidence="4" id="KW-1185">Reference proteome</keyword>
<gene>
    <name evidence="3" type="ORF">ACFODV_06185</name>
</gene>
<feature type="transmembrane region" description="Helical" evidence="1">
    <location>
        <begin position="33"/>
        <end position="54"/>
    </location>
</feature>
<protein>
    <submittedName>
        <fullName evidence="3">YdcF family protein</fullName>
    </submittedName>
</protein>
<evidence type="ECO:0000313" key="3">
    <source>
        <dbReference type="EMBL" id="MFC2991616.1"/>
    </source>
</evidence>
<keyword evidence="1" id="KW-1133">Transmembrane helix</keyword>